<keyword evidence="1" id="KW-0732">Signal</keyword>
<feature type="signal peptide" evidence="1">
    <location>
        <begin position="1"/>
        <end position="29"/>
    </location>
</feature>
<organism evidence="2 3">
    <name type="scientific">Paenibacillus polymyxa</name>
    <name type="common">Bacillus polymyxa</name>
    <dbReference type="NCBI Taxonomy" id="1406"/>
    <lineage>
        <taxon>Bacteria</taxon>
        <taxon>Bacillati</taxon>
        <taxon>Bacillota</taxon>
        <taxon>Bacilli</taxon>
        <taxon>Bacillales</taxon>
        <taxon>Paenibacillaceae</taxon>
        <taxon>Paenibacillus</taxon>
    </lineage>
</organism>
<accession>A0AAE9IF48</accession>
<protein>
    <submittedName>
        <fullName evidence="2">Uncharacterized protein</fullName>
    </submittedName>
</protein>
<name>A0AAE9IF48_PAEPO</name>
<feature type="chain" id="PRO_5041968628" evidence="1">
    <location>
        <begin position="30"/>
        <end position="117"/>
    </location>
</feature>
<reference evidence="2" key="1">
    <citation type="submission" date="2022-11" db="EMBL/GenBank/DDBJ databases">
        <authorList>
            <person name="Vasilchenko N.G."/>
            <person name="Prazdnova E.V."/>
            <person name="Gorovtsov A.V."/>
            <person name="Chistyakov V.A."/>
            <person name="Pak M.L."/>
        </authorList>
    </citation>
    <scope>NUCLEOTIDE SEQUENCE</scope>
    <source>
        <strain evidence="2">R 4.5</strain>
    </source>
</reference>
<dbReference type="RefSeq" id="WP_250261144.1">
    <property type="nucleotide sequence ID" value="NZ_CP097770.1"/>
</dbReference>
<dbReference type="AlphaFoldDB" id="A0AAE9IF48"/>
<proteinExistence type="predicted"/>
<dbReference type="Proteomes" id="UP001055784">
    <property type="component" value="Chromosome"/>
</dbReference>
<dbReference type="EMBL" id="CP097770">
    <property type="protein sequence ID" value="URJ51598.1"/>
    <property type="molecule type" value="Genomic_DNA"/>
</dbReference>
<gene>
    <name evidence="2" type="ORF">MF626_001026</name>
</gene>
<sequence length="117" mass="13158">MKVMRKLLCALGVLIFVGSFFTGTSFANASSDVANPKGVVTPQAYTENVINYVRNKQSKTWAHDWEDYAASEVGYKDLNFLNGYRLDSISISYTDSTCDLIAGCTRYKIQTYNYSTY</sequence>
<evidence type="ECO:0000313" key="3">
    <source>
        <dbReference type="Proteomes" id="UP001055784"/>
    </source>
</evidence>
<evidence type="ECO:0000256" key="1">
    <source>
        <dbReference type="SAM" id="SignalP"/>
    </source>
</evidence>
<evidence type="ECO:0000313" key="2">
    <source>
        <dbReference type="EMBL" id="URJ51598.1"/>
    </source>
</evidence>